<dbReference type="InterPro" id="IPR004623">
    <property type="entry name" value="KdpA"/>
</dbReference>
<feature type="transmembrane region" description="Helical" evidence="9">
    <location>
        <begin position="165"/>
        <end position="185"/>
    </location>
</feature>
<keyword evidence="8 9" id="KW-0472">Membrane</keyword>
<dbReference type="GO" id="GO:0008556">
    <property type="term" value="F:P-type potassium transmembrane transporter activity"/>
    <property type="evidence" value="ECO:0007669"/>
    <property type="project" value="InterPro"/>
</dbReference>
<keyword evidence="5 9" id="KW-0630">Potassium</keyword>
<evidence type="ECO:0000256" key="2">
    <source>
        <dbReference type="ARBA" id="ARBA00022475"/>
    </source>
</evidence>
<dbReference type="EMBL" id="RQHV01000029">
    <property type="protein sequence ID" value="TGN13414.1"/>
    <property type="molecule type" value="Genomic_DNA"/>
</dbReference>
<dbReference type="PANTHER" id="PTHR30607:SF2">
    <property type="entry name" value="POTASSIUM-TRANSPORTING ATPASE POTASSIUM-BINDING SUBUNIT"/>
    <property type="match status" value="1"/>
</dbReference>
<keyword evidence="11" id="KW-1185">Reference proteome</keyword>
<evidence type="ECO:0000256" key="9">
    <source>
        <dbReference type="HAMAP-Rule" id="MF_00275"/>
    </source>
</evidence>
<keyword evidence="7 9" id="KW-0406">Ion transport</keyword>
<keyword evidence="3 9" id="KW-0633">Potassium transport</keyword>
<dbReference type="GO" id="GO:0030955">
    <property type="term" value="F:potassium ion binding"/>
    <property type="evidence" value="ECO:0007669"/>
    <property type="project" value="UniProtKB-UniRule"/>
</dbReference>
<evidence type="ECO:0000256" key="6">
    <source>
        <dbReference type="ARBA" id="ARBA00022989"/>
    </source>
</evidence>
<evidence type="ECO:0000256" key="7">
    <source>
        <dbReference type="ARBA" id="ARBA00023065"/>
    </source>
</evidence>
<feature type="transmembrane region" description="Helical" evidence="9">
    <location>
        <begin position="277"/>
        <end position="295"/>
    </location>
</feature>
<dbReference type="RefSeq" id="WP_135763138.1">
    <property type="nucleotide sequence ID" value="NZ_RQHV01000029.1"/>
</dbReference>
<evidence type="ECO:0000256" key="8">
    <source>
        <dbReference type="ARBA" id="ARBA00023136"/>
    </source>
</evidence>
<evidence type="ECO:0000256" key="3">
    <source>
        <dbReference type="ARBA" id="ARBA00022538"/>
    </source>
</evidence>
<feature type="transmembrane region" description="Helical" evidence="9">
    <location>
        <begin position="460"/>
        <end position="485"/>
    </location>
</feature>
<evidence type="ECO:0000313" key="11">
    <source>
        <dbReference type="Proteomes" id="UP000298264"/>
    </source>
</evidence>
<keyword evidence="1 9" id="KW-0813">Transport</keyword>
<protein>
    <recommendedName>
        <fullName evidence="9">Potassium-transporting ATPase potassium-binding subunit</fullName>
    </recommendedName>
    <alternativeName>
        <fullName evidence="9">ATP phosphohydrolase [potassium-transporting] A chain</fullName>
    </alternativeName>
    <alternativeName>
        <fullName evidence="9">Potassium-binding and translocating subunit A</fullName>
    </alternativeName>
    <alternativeName>
        <fullName evidence="9">Potassium-translocating ATPase A chain</fullName>
    </alternativeName>
</protein>
<organism evidence="10 11">
    <name type="scientific">Leptospira ilyithenensis</name>
    <dbReference type="NCBI Taxonomy" id="2484901"/>
    <lineage>
        <taxon>Bacteria</taxon>
        <taxon>Pseudomonadati</taxon>
        <taxon>Spirochaetota</taxon>
        <taxon>Spirochaetia</taxon>
        <taxon>Leptospirales</taxon>
        <taxon>Leptospiraceae</taxon>
        <taxon>Leptospira</taxon>
    </lineage>
</organism>
<keyword evidence="2 9" id="KW-1003">Cell membrane</keyword>
<name>A0A4R9LRN6_9LEPT</name>
<feature type="transmembrane region" description="Helical" evidence="9">
    <location>
        <begin position="506"/>
        <end position="528"/>
    </location>
</feature>
<feature type="transmembrane region" description="Helical" evidence="9">
    <location>
        <begin position="61"/>
        <end position="79"/>
    </location>
</feature>
<feature type="transmembrane region" description="Helical" evidence="9">
    <location>
        <begin position="6"/>
        <end position="29"/>
    </location>
</feature>
<dbReference type="Pfam" id="PF03814">
    <property type="entry name" value="KdpA"/>
    <property type="match status" value="1"/>
</dbReference>
<dbReference type="GO" id="GO:0005886">
    <property type="term" value="C:plasma membrane"/>
    <property type="evidence" value="ECO:0007669"/>
    <property type="project" value="UniProtKB-SubCell"/>
</dbReference>
<evidence type="ECO:0000256" key="4">
    <source>
        <dbReference type="ARBA" id="ARBA00022692"/>
    </source>
</evidence>
<gene>
    <name evidence="9 10" type="primary">kdpA</name>
    <name evidence="10" type="ORF">EHS11_04055</name>
</gene>
<comment type="caution">
    <text evidence="9">Lacks conserved residue(s) required for the propagation of feature annotation.</text>
</comment>
<dbReference type="PIRSF" id="PIRSF001294">
    <property type="entry name" value="K_ATPaseA"/>
    <property type="match status" value="1"/>
</dbReference>
<dbReference type="Proteomes" id="UP000298264">
    <property type="component" value="Unassembled WGS sequence"/>
</dbReference>
<proteinExistence type="inferred from homology"/>
<dbReference type="NCBIfam" id="TIGR00680">
    <property type="entry name" value="kdpA"/>
    <property type="match status" value="1"/>
</dbReference>
<feature type="transmembrane region" description="Helical" evidence="9">
    <location>
        <begin position="355"/>
        <end position="380"/>
    </location>
</feature>
<dbReference type="PANTHER" id="PTHR30607">
    <property type="entry name" value="POTASSIUM-TRANSPORTING ATPASE A CHAIN"/>
    <property type="match status" value="1"/>
</dbReference>
<reference evidence="10" key="1">
    <citation type="journal article" date="2019" name="PLoS Negl. Trop. Dis.">
        <title>Revisiting the worldwide diversity of Leptospira species in the environment.</title>
        <authorList>
            <person name="Vincent A.T."/>
            <person name="Schiettekatte O."/>
            <person name="Bourhy P."/>
            <person name="Veyrier F.J."/>
            <person name="Picardeau M."/>
        </authorList>
    </citation>
    <scope>NUCLEOTIDE SEQUENCE [LARGE SCALE GENOMIC DNA]</scope>
    <source>
        <strain evidence="10">201400974</strain>
    </source>
</reference>
<comment type="subcellular location">
    <subcellularLocation>
        <location evidence="9">Cell membrane</location>
        <topology evidence="9">Multi-pass membrane protein</topology>
    </subcellularLocation>
</comment>
<comment type="similarity">
    <text evidence="9">Belongs to the KdpA family.</text>
</comment>
<comment type="caution">
    <text evidence="10">The sequence shown here is derived from an EMBL/GenBank/DDBJ whole genome shotgun (WGS) entry which is preliminary data.</text>
</comment>
<dbReference type="AlphaFoldDB" id="A0A4R9LRN6"/>
<evidence type="ECO:0000256" key="1">
    <source>
        <dbReference type="ARBA" id="ARBA00022448"/>
    </source>
</evidence>
<comment type="subunit">
    <text evidence="9">The system is composed of three essential subunits: KdpA, KdpB and KdpC.</text>
</comment>
<keyword evidence="4 9" id="KW-0812">Transmembrane</keyword>
<comment type="function">
    <text evidence="9">Part of the high-affinity ATP-driven potassium transport (or Kdp) system, which catalyzes the hydrolysis of ATP coupled with the electrogenic transport of potassium into the cytoplasm. This subunit binds the extracellular potassium ions and delivers the ions to the membrane domain of KdpB through an intramembrane tunnel.</text>
</comment>
<accession>A0A4R9LRN6</accession>
<feature type="transmembrane region" description="Helical" evidence="9">
    <location>
        <begin position="245"/>
        <end position="265"/>
    </location>
</feature>
<keyword evidence="6 9" id="KW-1133">Transmembrane helix</keyword>
<dbReference type="HAMAP" id="MF_00275">
    <property type="entry name" value="KdpA"/>
    <property type="match status" value="1"/>
</dbReference>
<evidence type="ECO:0000256" key="5">
    <source>
        <dbReference type="ARBA" id="ARBA00022958"/>
    </source>
</evidence>
<sequence>MNDISYVFVFFTLLLLAAPFTGYYMAWILESKSLPSERLVFRYLGLEHLENQKPKEYLKSLIVFHLIGGILLFLILSFQDKLPFNSLKLAGMDWDLALNTTISFITNTNWQAYSGESQLSYFSQAVGLTPQNFLSAGVGISVLAFAGRAISSTTKQEFGNFWQDLYRSVFFILLPLSFVLAILLVSQGVVQSFADTIQTIGFDGNPVSIPLGPAASQVSIKQLGTNGGGFFGVNSAHPFENPTPISNFLELFSILFLPAASVFLYGKAVGSFRHAWVVFFVMLALILLGWAVVFLSETGSVGFWEGKETRFSLTESSLWLSATSAASNGSVNSMHDSYSPLAGGVGLFQIMIGEVIFGGVGAGMYGMILFLVLTVFLSGLMTGRTPEYLGKKIESYDIKWVLVGILSPTVCILIGSAVTVMIGSGYTATGPHALSQVLYAFSSASGNNGSAFAGFGADTIWGNLALGVCMLVGRFSVIASVILLTGNMGRKKTTEKGLGSFRTDSLLFGGLLMGVILIVAGLSFFPVLSLGPILEQILISNGKLF</sequence>
<evidence type="ECO:0000313" key="10">
    <source>
        <dbReference type="EMBL" id="TGN13414.1"/>
    </source>
</evidence>
<dbReference type="OrthoDB" id="9763796at2"/>
<feature type="transmembrane region" description="Helical" evidence="9">
    <location>
        <begin position="400"/>
        <end position="422"/>
    </location>
</feature>